<evidence type="ECO:0000256" key="1">
    <source>
        <dbReference type="SAM" id="MobiDB-lite"/>
    </source>
</evidence>
<dbReference type="STRING" id="4577.K7USU9"/>
<dbReference type="HOGENOM" id="CLU_054465_1_0_1"/>
<dbReference type="InterPro" id="IPR015940">
    <property type="entry name" value="UBA"/>
</dbReference>
<dbReference type="Gene3D" id="1.10.8.10">
    <property type="entry name" value="DNA helicase RuvA subunit, C-terminal domain"/>
    <property type="match status" value="1"/>
</dbReference>
<dbReference type="PaxDb" id="4577-GRMZM2G085836_P01"/>
<dbReference type="AlphaFoldDB" id="K7USU9"/>
<dbReference type="SUPFAM" id="SSF143503">
    <property type="entry name" value="PUG domain-like"/>
    <property type="match status" value="1"/>
</dbReference>
<dbReference type="ExpressionAtlas" id="K7USU9">
    <property type="expression patterns" value="baseline and differential"/>
</dbReference>
<organism evidence="2">
    <name type="scientific">Zea mays</name>
    <name type="common">Maize</name>
    <dbReference type="NCBI Taxonomy" id="4577"/>
    <lineage>
        <taxon>Eukaryota</taxon>
        <taxon>Viridiplantae</taxon>
        <taxon>Streptophyta</taxon>
        <taxon>Embryophyta</taxon>
        <taxon>Tracheophyta</taxon>
        <taxon>Spermatophyta</taxon>
        <taxon>Magnoliopsida</taxon>
        <taxon>Liliopsida</taxon>
        <taxon>Poales</taxon>
        <taxon>Poaceae</taxon>
        <taxon>PACMAD clade</taxon>
        <taxon>Panicoideae</taxon>
        <taxon>Andropogonodae</taxon>
        <taxon>Andropogoneae</taxon>
        <taxon>Tripsacinae</taxon>
        <taxon>Zea</taxon>
    </lineage>
</organism>
<evidence type="ECO:0000313" key="2">
    <source>
        <dbReference type="EMBL" id="AQK51419.1"/>
    </source>
</evidence>
<dbReference type="CDD" id="cd14290">
    <property type="entry name" value="UBA_PUB_plant"/>
    <property type="match status" value="1"/>
</dbReference>
<feature type="region of interest" description="Disordered" evidence="1">
    <location>
        <begin position="160"/>
        <end position="184"/>
    </location>
</feature>
<dbReference type="CDD" id="cd10461">
    <property type="entry name" value="PUB_UBA_plant"/>
    <property type="match status" value="1"/>
</dbReference>
<name>K7USU9_MAIZE</name>
<feature type="compositionally biased region" description="Basic and acidic residues" evidence="1">
    <location>
        <begin position="81"/>
        <end position="109"/>
    </location>
</feature>
<dbReference type="InterPro" id="IPR009060">
    <property type="entry name" value="UBA-like_sf"/>
</dbReference>
<dbReference type="Pfam" id="PF22562">
    <property type="entry name" value="UBA_7"/>
    <property type="match status" value="1"/>
</dbReference>
<dbReference type="PANTHER" id="PTHR46713:SF5">
    <property type="entry name" value="UBA DOMAIN-CONTAINING PROTEIN"/>
    <property type="match status" value="1"/>
</dbReference>
<dbReference type="InParanoid" id="K7USU9"/>
<dbReference type="Pfam" id="PF09409">
    <property type="entry name" value="PUB"/>
    <property type="match status" value="1"/>
</dbReference>
<dbReference type="SUPFAM" id="SSF46934">
    <property type="entry name" value="UBA-like"/>
    <property type="match status" value="1"/>
</dbReference>
<dbReference type="OMA" id="LCGFMKL"/>
<dbReference type="PANTHER" id="PTHR46713">
    <property type="entry name" value="F13M7.16 PROTEIN"/>
    <property type="match status" value="1"/>
</dbReference>
<protein>
    <submittedName>
        <fullName evidence="2">Uncharacterized protein</fullName>
    </submittedName>
</protein>
<dbReference type="Gene3D" id="1.20.58.2190">
    <property type="match status" value="1"/>
</dbReference>
<dbReference type="InterPro" id="IPR036339">
    <property type="entry name" value="PUB-like_dom_sf"/>
</dbReference>
<gene>
    <name evidence="2" type="ORF">ZEAMMB73_Zm00001d049805</name>
</gene>
<sequence>MAVPQVDKKMLGELEAMGFPTARSVRALHFSGNSNLESAVNWLLEHESDPDIDRLPLIPREISIECGDTSDEVRNDVEGMRDTVQEQKPKEHTETGRQNETSQLEREPNADGQEEEDRKRILALYKQKRDEEGRARGRIRSQLQEDQRERIRAAKDLMEAKRSLEENQRKRVMESRVADQEEEKRARERIRQRIADDKVKPAGRAVVASEQLRDCLRTVKKNHRDDPAAVARAYQVLLKIVGNVAKNPGEEKFRRIRLSNPVFKDRVGSVRGGVEFLELCGFRRFSGIGYLVMPRDKVDVALLTAAGVEIASALENPYFGLLSK</sequence>
<feature type="region of interest" description="Disordered" evidence="1">
    <location>
        <begin position="81"/>
        <end position="118"/>
    </location>
</feature>
<dbReference type="SMART" id="SM00165">
    <property type="entry name" value="UBA"/>
    <property type="match status" value="1"/>
</dbReference>
<dbReference type="InterPro" id="IPR018997">
    <property type="entry name" value="PUB_domain"/>
</dbReference>
<dbReference type="EMBL" id="CM000780">
    <property type="protein sequence ID" value="AQK51419.1"/>
    <property type="molecule type" value="Genomic_DNA"/>
</dbReference>
<dbReference type="SMART" id="SM00580">
    <property type="entry name" value="PUG"/>
    <property type="match status" value="1"/>
</dbReference>
<dbReference type="PROSITE" id="PS50030">
    <property type="entry name" value="UBA"/>
    <property type="match status" value="1"/>
</dbReference>
<proteinExistence type="predicted"/>
<dbReference type="eggNOG" id="KOG2699">
    <property type="taxonomic scope" value="Eukaryota"/>
</dbReference>
<accession>K7USU9</accession>
<dbReference type="SMR" id="K7USU9"/>
<reference evidence="2" key="1">
    <citation type="submission" date="2015-12" db="EMBL/GenBank/DDBJ databases">
        <title>Update maize B73 reference genome by single molecule sequencing technologies.</title>
        <authorList>
            <consortium name="Maize Genome Sequencing Project"/>
            <person name="Ware D."/>
        </authorList>
    </citation>
    <scope>NUCLEOTIDE SEQUENCE</scope>
    <source>
        <tissue evidence="2">Seedling</tissue>
    </source>
</reference>